<dbReference type="AlphaFoldDB" id="A0A248JV23"/>
<feature type="binding site" evidence="7">
    <location>
        <position position="484"/>
    </location>
    <ligand>
        <name>Mg(2+)</name>
        <dbReference type="ChEBI" id="CHEBI:18420"/>
    </ligand>
</feature>
<feature type="binding site" evidence="7">
    <location>
        <position position="60"/>
    </location>
    <ligand>
        <name>Ni(2+)</name>
        <dbReference type="ChEBI" id="CHEBI:49786"/>
    </ligand>
</feature>
<keyword evidence="7" id="KW-0408">Iron</keyword>
<evidence type="ECO:0000313" key="10">
    <source>
        <dbReference type="Proteomes" id="UP000197153"/>
    </source>
</evidence>
<evidence type="ECO:0000256" key="7">
    <source>
        <dbReference type="PIRSR" id="PIRSR601501-1"/>
    </source>
</evidence>
<feature type="binding site" evidence="7">
    <location>
        <position position="481"/>
    </location>
    <ligand>
        <name>Fe cation</name>
        <dbReference type="ChEBI" id="CHEBI:24875"/>
    </ligand>
</feature>
<feature type="binding site" evidence="7">
    <location>
        <position position="63"/>
    </location>
    <ligand>
        <name>Fe cation</name>
        <dbReference type="ChEBI" id="CHEBI:24875"/>
    </ligand>
</feature>
<sequence length="484" mass="51770">MSRLIVGPFNRVEGDLEVRLDISAGLVADARVVSPLYRGFEAMLVGKPALDALVYAPRICGICSVSQSVAAARALAATGSGPLPANGGLAMNLIHAVENVADHLTHFYLFFMPDFARAVYAGESWYAGTAARFTAVKGDAAQEFLPARAELMNLLGILAGKWPHTLAVQPGGSTRAVSRAELARLGALLAAFRRFLERTLFGDALEAVAALSTRDALRAWAEAKADRGDFARFVTVSQAVGLNRLGRTDLRHMSFGAYPSAEGPLFPRGMFRQGVGSILPVDRITEDVSHAWYRSDPDAAPRPPREPGMPPDAARDDAYSWCKAPRLDGEVAEVGALSRQLVAGHPLPRDLVARDGATVEARVVARLLEVALVTMAMERWIRAIDPAAPFIDHTPLPMVGEGAGLTEAARGSLGHWVTVQGGRIANYQIIAPTTWNFSPRDAAGTPGPLEQALRGAPVREGEGEPVAVQHIVRSFDPCMVCTVH</sequence>
<organism evidence="9 10">
    <name type="scientific">Nitrospirillum viridazoti CBAmc</name>
    <dbReference type="NCBI Taxonomy" id="1441467"/>
    <lineage>
        <taxon>Bacteria</taxon>
        <taxon>Pseudomonadati</taxon>
        <taxon>Pseudomonadota</taxon>
        <taxon>Alphaproteobacteria</taxon>
        <taxon>Rhodospirillales</taxon>
        <taxon>Azospirillaceae</taxon>
        <taxon>Nitrospirillum</taxon>
        <taxon>Nitrospirillum viridazoti</taxon>
    </lineage>
</organism>
<evidence type="ECO:0000256" key="6">
    <source>
        <dbReference type="ARBA" id="ARBA00023002"/>
    </source>
</evidence>
<evidence type="ECO:0000256" key="4">
    <source>
        <dbReference type="ARBA" id="ARBA00022596"/>
    </source>
</evidence>
<feature type="binding site" evidence="7">
    <location>
        <position position="429"/>
    </location>
    <ligand>
        <name>Mg(2+)</name>
        <dbReference type="ChEBI" id="CHEBI:18420"/>
    </ligand>
</feature>
<dbReference type="InterPro" id="IPR018194">
    <property type="entry name" value="Ni-dep_hyd_lsu_Ni_BS"/>
</dbReference>
<gene>
    <name evidence="9" type="ORF">Y958_15605</name>
</gene>
<dbReference type="Gene3D" id="1.10.645.10">
    <property type="entry name" value="Cytochrome-c3 Hydrogenase, chain B"/>
    <property type="match status" value="1"/>
</dbReference>
<comment type="cofactor">
    <cofactor evidence="7">
        <name>Fe cation</name>
        <dbReference type="ChEBI" id="CHEBI:24875"/>
    </cofactor>
</comment>
<protein>
    <submittedName>
        <fullName evidence="9">HupV protein</fullName>
    </submittedName>
</protein>
<evidence type="ECO:0000256" key="5">
    <source>
        <dbReference type="ARBA" id="ARBA00022723"/>
    </source>
</evidence>
<dbReference type="InterPro" id="IPR050867">
    <property type="entry name" value="NiFe/NiFeSe_hydrgnase_LSU"/>
</dbReference>
<keyword evidence="5 7" id="KW-0479">Metal-binding</keyword>
<name>A0A248JV23_9PROT</name>
<feature type="compositionally biased region" description="Basic and acidic residues" evidence="8">
    <location>
        <begin position="294"/>
        <end position="305"/>
    </location>
</feature>
<dbReference type="GO" id="GO:0030313">
    <property type="term" value="C:cell envelope"/>
    <property type="evidence" value="ECO:0007669"/>
    <property type="project" value="UniProtKB-SubCell"/>
</dbReference>
<dbReference type="PROSITE" id="PS00507">
    <property type="entry name" value="NI_HGENASE_L_1"/>
    <property type="match status" value="1"/>
</dbReference>
<dbReference type="GO" id="GO:0016151">
    <property type="term" value="F:nickel cation binding"/>
    <property type="evidence" value="ECO:0007669"/>
    <property type="project" value="InterPro"/>
</dbReference>
<dbReference type="InterPro" id="IPR029014">
    <property type="entry name" value="NiFe-Hase_large"/>
</dbReference>
<dbReference type="Proteomes" id="UP000197153">
    <property type="component" value="Chromosome 2"/>
</dbReference>
<dbReference type="EMBL" id="CP022111">
    <property type="protein sequence ID" value="ASG22376.1"/>
    <property type="molecule type" value="Genomic_DNA"/>
</dbReference>
<dbReference type="Pfam" id="PF00374">
    <property type="entry name" value="NiFeSe_Hases"/>
    <property type="match status" value="2"/>
</dbReference>
<feature type="region of interest" description="Disordered" evidence="8">
    <location>
        <begin position="294"/>
        <end position="314"/>
    </location>
</feature>
<dbReference type="PANTHER" id="PTHR42958">
    <property type="entry name" value="HYDROGENASE-2 LARGE CHAIN"/>
    <property type="match status" value="1"/>
</dbReference>
<accession>A0A248JV23</accession>
<feature type="binding site" evidence="7">
    <location>
        <position position="478"/>
    </location>
    <ligand>
        <name>Ni(2+)</name>
        <dbReference type="ChEBI" id="CHEBI:49786"/>
    </ligand>
</feature>
<evidence type="ECO:0000313" key="9">
    <source>
        <dbReference type="EMBL" id="ASG22376.1"/>
    </source>
</evidence>
<reference evidence="9 10" key="1">
    <citation type="submission" date="2017-06" db="EMBL/GenBank/DDBJ databases">
        <title>Complete genome sequence of Nitrospirillum amazonense strain CBAmC, an endophytic nitrogen-fixing and plant growth-promoting bacterium, isolated from sugarcane.</title>
        <authorList>
            <person name="Schwab S."/>
            <person name="dos Santos Teixeira K.R."/>
            <person name="Simoes Araujo J.L."/>
            <person name="Soares Vidal M."/>
            <person name="Borges de Freitas H.R."/>
            <person name="Rivello Crivelaro A.L."/>
            <person name="Bueno de Camargo Nunes A."/>
            <person name="dos Santos C.M."/>
            <person name="Palmeira da Silva Rosa D."/>
            <person name="da Silva Padilha D."/>
            <person name="da Silva E."/>
            <person name="Araujo Terra L."/>
            <person name="Soares Mendes V."/>
            <person name="Farinelli L."/>
            <person name="Magalhaes Cruz L."/>
            <person name="Baldani J.I."/>
        </authorList>
    </citation>
    <scope>NUCLEOTIDE SEQUENCE [LARGE SCALE GENOMIC DNA]</scope>
    <source>
        <strain evidence="9 10">CBAmC</strain>
    </source>
</reference>
<comment type="cofactor">
    <cofactor evidence="1 7">
        <name>Ni(2+)</name>
        <dbReference type="ChEBI" id="CHEBI:49786"/>
    </cofactor>
</comment>
<dbReference type="PANTHER" id="PTHR42958:SF4">
    <property type="entry name" value="HYDROGENASE EXPRESSION_FORMATION PROTEIN HUPK"/>
    <property type="match status" value="1"/>
</dbReference>
<dbReference type="KEGG" id="nao:Y958_15605"/>
<feature type="binding site" evidence="7">
    <location>
        <position position="63"/>
    </location>
    <ligand>
        <name>Ni(2+)</name>
        <dbReference type="ChEBI" id="CHEBI:49786"/>
    </ligand>
</feature>
<proteinExistence type="inferred from homology"/>
<keyword evidence="4 7" id="KW-0533">Nickel</keyword>
<dbReference type="GO" id="GO:0008901">
    <property type="term" value="F:ferredoxin hydrogenase activity"/>
    <property type="evidence" value="ECO:0007669"/>
    <property type="project" value="InterPro"/>
</dbReference>
<evidence type="ECO:0000256" key="2">
    <source>
        <dbReference type="ARBA" id="ARBA00004196"/>
    </source>
</evidence>
<feature type="binding site" evidence="7">
    <location>
        <position position="41"/>
    </location>
    <ligand>
        <name>Mg(2+)</name>
        <dbReference type="ChEBI" id="CHEBI:18420"/>
    </ligand>
</feature>
<evidence type="ECO:0000256" key="8">
    <source>
        <dbReference type="SAM" id="MobiDB-lite"/>
    </source>
</evidence>
<dbReference type="RefSeq" id="WP_088872963.1">
    <property type="nucleotide sequence ID" value="NZ_CP022111.1"/>
</dbReference>
<comment type="subcellular location">
    <subcellularLocation>
        <location evidence="2">Cell envelope</location>
    </subcellularLocation>
</comment>
<dbReference type="InterPro" id="IPR001501">
    <property type="entry name" value="Ni-dep_hyd_lsu"/>
</dbReference>
<evidence type="ECO:0000256" key="3">
    <source>
        <dbReference type="ARBA" id="ARBA00009292"/>
    </source>
</evidence>
<dbReference type="SUPFAM" id="SSF56762">
    <property type="entry name" value="HydB/Nqo4-like"/>
    <property type="match status" value="1"/>
</dbReference>
<evidence type="ECO:0000256" key="1">
    <source>
        <dbReference type="ARBA" id="ARBA00001967"/>
    </source>
</evidence>
<keyword evidence="7" id="KW-0460">Magnesium</keyword>
<keyword evidence="10" id="KW-1185">Reference proteome</keyword>
<keyword evidence="6" id="KW-0560">Oxidoreductase</keyword>
<comment type="similarity">
    <text evidence="3">Belongs to the [NiFe]/[NiFeSe] hydrogenase large subunit family.</text>
</comment>